<gene>
    <name evidence="7" type="ORF">RCO7_11561</name>
</gene>
<evidence type="ECO:0000256" key="5">
    <source>
        <dbReference type="ARBA" id="ARBA00023004"/>
    </source>
</evidence>
<evidence type="ECO:0000256" key="3">
    <source>
        <dbReference type="ARBA" id="ARBA00022723"/>
    </source>
</evidence>
<dbReference type="InterPro" id="IPR001128">
    <property type="entry name" value="Cyt_P450"/>
</dbReference>
<dbReference type="InParanoid" id="A0A1E1LTS8"/>
<organism evidence="7 8">
    <name type="scientific">Rhynchosporium graminicola</name>
    <dbReference type="NCBI Taxonomy" id="2792576"/>
    <lineage>
        <taxon>Eukaryota</taxon>
        <taxon>Fungi</taxon>
        <taxon>Dikarya</taxon>
        <taxon>Ascomycota</taxon>
        <taxon>Pezizomycotina</taxon>
        <taxon>Leotiomycetes</taxon>
        <taxon>Helotiales</taxon>
        <taxon>Ploettnerulaceae</taxon>
        <taxon>Rhynchosporium</taxon>
    </lineage>
</organism>
<comment type="caution">
    <text evidence="7">The sequence shown here is derived from an EMBL/GenBank/DDBJ whole genome shotgun (WGS) entry which is preliminary data.</text>
</comment>
<dbReference type="GO" id="GO:0020037">
    <property type="term" value="F:heme binding"/>
    <property type="evidence" value="ECO:0007669"/>
    <property type="project" value="InterPro"/>
</dbReference>
<dbReference type="SUPFAM" id="SSF48264">
    <property type="entry name" value="Cytochrome P450"/>
    <property type="match status" value="1"/>
</dbReference>
<evidence type="ECO:0000313" key="8">
    <source>
        <dbReference type="Proteomes" id="UP000178129"/>
    </source>
</evidence>
<dbReference type="Pfam" id="PF00067">
    <property type="entry name" value="p450"/>
    <property type="match status" value="1"/>
</dbReference>
<keyword evidence="8" id="KW-1185">Reference proteome</keyword>
<dbReference type="InterPro" id="IPR036396">
    <property type="entry name" value="Cyt_P450_sf"/>
</dbReference>
<keyword evidence="5" id="KW-0408">Iron</keyword>
<dbReference type="Gene3D" id="1.10.630.10">
    <property type="entry name" value="Cytochrome P450"/>
    <property type="match status" value="1"/>
</dbReference>
<evidence type="ECO:0000256" key="6">
    <source>
        <dbReference type="ARBA" id="ARBA00023033"/>
    </source>
</evidence>
<dbReference type="PANTHER" id="PTHR24287">
    <property type="entry name" value="P450, PUTATIVE (EUROFUNG)-RELATED"/>
    <property type="match status" value="1"/>
</dbReference>
<name>A0A1E1LTS8_9HELO</name>
<sequence length="76" mass="8763">MPFLTSVIKESLRLYPLVPLNNRTIIKTTTLPTSSGPDRESPVLVRKGELVVFSSYIHSRRRNLFGMDTDDFRPER</sequence>
<dbReference type="Proteomes" id="UP000178129">
    <property type="component" value="Unassembled WGS sequence"/>
</dbReference>
<comment type="similarity">
    <text evidence="2">Belongs to the cytochrome P450 family.</text>
</comment>
<dbReference type="PANTHER" id="PTHR24287:SF18">
    <property type="entry name" value="CYTOCHROME P450 MONOOXYGENASE APDE-RELATED"/>
    <property type="match status" value="1"/>
</dbReference>
<dbReference type="STRING" id="914237.A0A1E1LTS8"/>
<evidence type="ECO:0000256" key="4">
    <source>
        <dbReference type="ARBA" id="ARBA00023002"/>
    </source>
</evidence>
<comment type="cofactor">
    <cofactor evidence="1">
        <name>heme</name>
        <dbReference type="ChEBI" id="CHEBI:30413"/>
    </cofactor>
</comment>
<dbReference type="AlphaFoldDB" id="A0A1E1LTS8"/>
<dbReference type="GO" id="GO:0004497">
    <property type="term" value="F:monooxygenase activity"/>
    <property type="evidence" value="ECO:0007669"/>
    <property type="project" value="UniProtKB-KW"/>
</dbReference>
<keyword evidence="3" id="KW-0479">Metal-binding</keyword>
<keyword evidence="4" id="KW-0560">Oxidoreductase</keyword>
<dbReference type="EMBL" id="FJUW01000129">
    <property type="protein sequence ID" value="CZT13902.1"/>
    <property type="molecule type" value="Genomic_DNA"/>
</dbReference>
<dbReference type="InterPro" id="IPR047146">
    <property type="entry name" value="Cyt_P450_E_CYP52_fungi"/>
</dbReference>
<protein>
    <submittedName>
        <fullName evidence="7">Uncharacterized protein</fullName>
    </submittedName>
</protein>
<proteinExistence type="inferred from homology"/>
<keyword evidence="6" id="KW-0503">Monooxygenase</keyword>
<accession>A0A1E1LTS8</accession>
<dbReference type="GO" id="GO:0016705">
    <property type="term" value="F:oxidoreductase activity, acting on paired donors, with incorporation or reduction of molecular oxygen"/>
    <property type="evidence" value="ECO:0007669"/>
    <property type="project" value="InterPro"/>
</dbReference>
<evidence type="ECO:0000256" key="1">
    <source>
        <dbReference type="ARBA" id="ARBA00001971"/>
    </source>
</evidence>
<evidence type="ECO:0000313" key="7">
    <source>
        <dbReference type="EMBL" id="CZT13902.1"/>
    </source>
</evidence>
<dbReference type="GO" id="GO:0005506">
    <property type="term" value="F:iron ion binding"/>
    <property type="evidence" value="ECO:0007669"/>
    <property type="project" value="InterPro"/>
</dbReference>
<evidence type="ECO:0000256" key="2">
    <source>
        <dbReference type="ARBA" id="ARBA00010617"/>
    </source>
</evidence>
<reference evidence="8" key="1">
    <citation type="submission" date="2016-03" db="EMBL/GenBank/DDBJ databases">
        <authorList>
            <person name="Ploux O."/>
        </authorList>
    </citation>
    <scope>NUCLEOTIDE SEQUENCE [LARGE SCALE GENOMIC DNA]</scope>
    <source>
        <strain evidence="8">UK7</strain>
    </source>
</reference>